<dbReference type="PRINTS" id="PR00756">
    <property type="entry name" value="ALADIPTASE"/>
</dbReference>
<feature type="coiled-coil region" evidence="14">
    <location>
        <begin position="577"/>
        <end position="607"/>
    </location>
</feature>
<evidence type="ECO:0000259" key="17">
    <source>
        <dbReference type="Pfam" id="PF17900"/>
    </source>
</evidence>
<dbReference type="GO" id="GO:0008270">
    <property type="term" value="F:zinc ion binding"/>
    <property type="evidence" value="ECO:0007669"/>
    <property type="project" value="InterPro"/>
</dbReference>
<keyword evidence="15" id="KW-0472">Membrane</keyword>
<dbReference type="AlphaFoldDB" id="A0A9P0B1W4"/>
<dbReference type="Gene3D" id="1.10.390.10">
    <property type="entry name" value="Neutral Protease Domain 2"/>
    <property type="match status" value="1"/>
</dbReference>
<keyword evidence="15" id="KW-0812">Transmembrane</keyword>
<keyword evidence="8 12" id="KW-0862">Zinc</keyword>
<keyword evidence="4" id="KW-0336">GPI-anchor</keyword>
<dbReference type="GO" id="GO:0005886">
    <property type="term" value="C:plasma membrane"/>
    <property type="evidence" value="ECO:0007669"/>
    <property type="project" value="UniProtKB-SubCell"/>
</dbReference>
<evidence type="ECO:0000256" key="14">
    <source>
        <dbReference type="SAM" id="Coils"/>
    </source>
</evidence>
<dbReference type="GO" id="GO:0042277">
    <property type="term" value="F:peptide binding"/>
    <property type="evidence" value="ECO:0007669"/>
    <property type="project" value="TreeGrafter"/>
</dbReference>
<proteinExistence type="inferred from homology"/>
<sequence>MQPRPSTQQFQIQSTLAKIMLLGGLNLCLICALIWATDAQKEYRLPQNIYPESYFINLTIDADAFTANNDDFKGEVGIVIVVKEATNNISIHKSDTLSITKILFDSAEIKITETTFYNETTQILNITIPDNLNVNDRHILNITYDGKFTSDMLGFYKSSYEDRGKTKYLLTTQFQATFARRAFPCFDEPEFKSVFNLTVTHPNTTTVLSNTDVNKTIANGFKNTTTFNSTPKMSSYLVAFIISEFSCNKYAGLLYTMVPQRVCSRDGVNHTTREWALNEGVSILNMLNQYTKIYYTDYNNKMDQVAIPDFTAGAMENWGLVTYRERSLLWSDTDSSNRYKQTISAIVAHEFAHMWFGNLVTSRWWNTIFLNEGFARYFQYILTGILHNDWQMENQFVVEQLQLAMAADDIPTAQALQQDAYTPPAISARFGTISYSKGASVFRMVSHFLGGEMFKKGLQFYLNERLDPNLQGIVFCNALRYTNDTEDWHFLWNLYKTTDVSTEKVTLLGALGCTENKNLLKTYLEHSINENSGIKPQDALSVFSAVQTSQIGVNIALQFLKNNYASIQSSYKSLNALSNLIEQLADKFTTKEQLEELQNFIDELKKKPGDFTDFISTAEISLKAAEANIQWVENLGEYLFNYYNINDNDDNNNNNNPGSSSTIHMSFVVIVPGLVFLLFK</sequence>
<dbReference type="InterPro" id="IPR014782">
    <property type="entry name" value="Peptidase_M1_dom"/>
</dbReference>
<dbReference type="FunFam" id="1.10.390.10:FF:000013">
    <property type="entry name" value="Aminopeptidase N"/>
    <property type="match status" value="1"/>
</dbReference>
<keyword evidence="10" id="KW-0449">Lipoprotein</keyword>
<keyword evidence="5" id="KW-0645">Protease</keyword>
<dbReference type="InterPro" id="IPR027268">
    <property type="entry name" value="Peptidase_M4/M1_CTD_sf"/>
</dbReference>
<evidence type="ECO:0000256" key="3">
    <source>
        <dbReference type="ARBA" id="ARBA00022438"/>
    </source>
</evidence>
<feature type="binding site" evidence="12">
    <location>
        <position position="372"/>
    </location>
    <ligand>
        <name>Zn(2+)</name>
        <dbReference type="ChEBI" id="CHEBI:29105"/>
        <note>catalytic</note>
    </ligand>
</feature>
<dbReference type="SUPFAM" id="SSF63737">
    <property type="entry name" value="Leukotriene A4 hydrolase N-terminal domain"/>
    <property type="match status" value="1"/>
</dbReference>
<dbReference type="PANTHER" id="PTHR11533:SF301">
    <property type="entry name" value="AMINOPEPTIDASE"/>
    <property type="match status" value="1"/>
</dbReference>
<feature type="domain" description="Aminopeptidase N-like N-terminal" evidence="17">
    <location>
        <begin position="51"/>
        <end position="237"/>
    </location>
</feature>
<dbReference type="Proteomes" id="UP001154078">
    <property type="component" value="Chromosome 3"/>
</dbReference>
<evidence type="ECO:0000256" key="15">
    <source>
        <dbReference type="SAM" id="Phobius"/>
    </source>
</evidence>
<feature type="site" description="Transition state stabilizer" evidence="13">
    <location>
        <position position="435"/>
    </location>
</feature>
<evidence type="ECO:0000256" key="2">
    <source>
        <dbReference type="ARBA" id="ARBA00010136"/>
    </source>
</evidence>
<dbReference type="InterPro" id="IPR034016">
    <property type="entry name" value="M1_APN-typ"/>
</dbReference>
<evidence type="ECO:0000256" key="9">
    <source>
        <dbReference type="ARBA" id="ARBA00023049"/>
    </source>
</evidence>
<keyword evidence="19" id="KW-1185">Reference proteome</keyword>
<reference evidence="18" key="1">
    <citation type="submission" date="2021-12" db="EMBL/GenBank/DDBJ databases">
        <authorList>
            <person name="King R."/>
        </authorList>
    </citation>
    <scope>NUCLEOTIDE SEQUENCE</scope>
</reference>
<evidence type="ECO:0000256" key="12">
    <source>
        <dbReference type="PIRSR" id="PIRSR634016-3"/>
    </source>
</evidence>
<dbReference type="Pfam" id="PF01433">
    <property type="entry name" value="Peptidase_M1"/>
    <property type="match status" value="1"/>
</dbReference>
<feature type="binding site" evidence="12">
    <location>
        <position position="349"/>
    </location>
    <ligand>
        <name>Zn(2+)</name>
        <dbReference type="ChEBI" id="CHEBI:29105"/>
        <note>catalytic</note>
    </ligand>
</feature>
<feature type="domain" description="Peptidase M1 membrane alanine aminopeptidase" evidence="16">
    <location>
        <begin position="275"/>
        <end position="481"/>
    </location>
</feature>
<keyword evidence="6 12" id="KW-0479">Metal-binding</keyword>
<evidence type="ECO:0000256" key="8">
    <source>
        <dbReference type="ARBA" id="ARBA00022833"/>
    </source>
</evidence>
<evidence type="ECO:0000256" key="4">
    <source>
        <dbReference type="ARBA" id="ARBA00022622"/>
    </source>
</evidence>
<comment type="cofactor">
    <cofactor evidence="12">
        <name>Zn(2+)</name>
        <dbReference type="ChEBI" id="CHEBI:29105"/>
    </cofactor>
    <text evidence="12">Binds 1 zinc ion per subunit.</text>
</comment>
<keyword evidence="7" id="KW-0378">Hydrolase</keyword>
<keyword evidence="3" id="KW-0031">Aminopeptidase</keyword>
<dbReference type="GO" id="GO:0005615">
    <property type="term" value="C:extracellular space"/>
    <property type="evidence" value="ECO:0007669"/>
    <property type="project" value="TreeGrafter"/>
</dbReference>
<evidence type="ECO:0000259" key="16">
    <source>
        <dbReference type="Pfam" id="PF01433"/>
    </source>
</evidence>
<feature type="binding site" evidence="12">
    <location>
        <position position="353"/>
    </location>
    <ligand>
        <name>Zn(2+)</name>
        <dbReference type="ChEBI" id="CHEBI:29105"/>
        <note>catalytic</note>
    </ligand>
</feature>
<dbReference type="Gene3D" id="2.60.40.1730">
    <property type="entry name" value="tricorn interacting facor f3 domain"/>
    <property type="match status" value="1"/>
</dbReference>
<evidence type="ECO:0000256" key="13">
    <source>
        <dbReference type="PIRSR" id="PIRSR634016-4"/>
    </source>
</evidence>
<dbReference type="EMBL" id="OV121134">
    <property type="protein sequence ID" value="CAH0553354.1"/>
    <property type="molecule type" value="Genomic_DNA"/>
</dbReference>
<dbReference type="FunFam" id="2.60.40.1730:FF:000013">
    <property type="entry name" value="Aminopeptidase"/>
    <property type="match status" value="1"/>
</dbReference>
<evidence type="ECO:0000256" key="10">
    <source>
        <dbReference type="ARBA" id="ARBA00023288"/>
    </source>
</evidence>
<evidence type="ECO:0000256" key="11">
    <source>
        <dbReference type="PIRSR" id="PIRSR634016-1"/>
    </source>
</evidence>
<gene>
    <name evidence="18" type="ORF">MELIAE_LOCUS5363</name>
</gene>
<dbReference type="InterPro" id="IPR042097">
    <property type="entry name" value="Aminopeptidase_N-like_N_sf"/>
</dbReference>
<evidence type="ECO:0008006" key="20">
    <source>
        <dbReference type="Google" id="ProtNLM"/>
    </source>
</evidence>
<evidence type="ECO:0000313" key="18">
    <source>
        <dbReference type="EMBL" id="CAH0553354.1"/>
    </source>
</evidence>
<name>A0A9P0B1W4_BRAAE</name>
<dbReference type="GO" id="GO:0098552">
    <property type="term" value="C:side of membrane"/>
    <property type="evidence" value="ECO:0007669"/>
    <property type="project" value="UniProtKB-KW"/>
</dbReference>
<dbReference type="InterPro" id="IPR045357">
    <property type="entry name" value="Aminopeptidase_N-like_N"/>
</dbReference>
<keyword evidence="15" id="KW-1133">Transmembrane helix</keyword>
<organism evidence="18 19">
    <name type="scientific">Brassicogethes aeneus</name>
    <name type="common">Rape pollen beetle</name>
    <name type="synonym">Meligethes aeneus</name>
    <dbReference type="NCBI Taxonomy" id="1431903"/>
    <lineage>
        <taxon>Eukaryota</taxon>
        <taxon>Metazoa</taxon>
        <taxon>Ecdysozoa</taxon>
        <taxon>Arthropoda</taxon>
        <taxon>Hexapoda</taxon>
        <taxon>Insecta</taxon>
        <taxon>Pterygota</taxon>
        <taxon>Neoptera</taxon>
        <taxon>Endopterygota</taxon>
        <taxon>Coleoptera</taxon>
        <taxon>Polyphaga</taxon>
        <taxon>Cucujiformia</taxon>
        <taxon>Nitidulidae</taxon>
        <taxon>Meligethinae</taxon>
        <taxon>Brassicogethes</taxon>
    </lineage>
</organism>
<dbReference type="Pfam" id="PF17900">
    <property type="entry name" value="Peptidase_M1_N"/>
    <property type="match status" value="1"/>
</dbReference>
<feature type="active site" description="Proton acceptor" evidence="11">
    <location>
        <position position="350"/>
    </location>
</feature>
<comment type="similarity">
    <text evidence="2">Belongs to the peptidase M1 family.</text>
</comment>
<evidence type="ECO:0000256" key="7">
    <source>
        <dbReference type="ARBA" id="ARBA00022801"/>
    </source>
</evidence>
<dbReference type="PANTHER" id="PTHR11533">
    <property type="entry name" value="PROTEASE M1 ZINC METALLOPROTEASE"/>
    <property type="match status" value="1"/>
</dbReference>
<dbReference type="GO" id="GO:0043171">
    <property type="term" value="P:peptide catabolic process"/>
    <property type="evidence" value="ECO:0007669"/>
    <property type="project" value="TreeGrafter"/>
</dbReference>
<evidence type="ECO:0000256" key="5">
    <source>
        <dbReference type="ARBA" id="ARBA00022670"/>
    </source>
</evidence>
<accession>A0A9P0B1W4</accession>
<evidence type="ECO:0000256" key="1">
    <source>
        <dbReference type="ARBA" id="ARBA00004609"/>
    </source>
</evidence>
<feature type="transmembrane region" description="Helical" evidence="15">
    <location>
        <begin position="16"/>
        <end position="36"/>
    </location>
</feature>
<protein>
    <recommendedName>
        <fullName evidence="20">Aminopeptidase</fullName>
    </recommendedName>
</protein>
<dbReference type="GO" id="GO:0070006">
    <property type="term" value="F:metalloaminopeptidase activity"/>
    <property type="evidence" value="ECO:0007669"/>
    <property type="project" value="TreeGrafter"/>
</dbReference>
<comment type="subcellular location">
    <subcellularLocation>
        <location evidence="1">Cell membrane</location>
        <topology evidence="1">Lipid-anchor</topology>
        <topology evidence="1">GPI-anchor</topology>
    </subcellularLocation>
</comment>
<keyword evidence="9" id="KW-0482">Metalloprotease</keyword>
<dbReference type="SUPFAM" id="SSF55486">
    <property type="entry name" value="Metalloproteases ('zincins'), catalytic domain"/>
    <property type="match status" value="1"/>
</dbReference>
<dbReference type="InterPro" id="IPR050344">
    <property type="entry name" value="Peptidase_M1_aminopeptidases"/>
</dbReference>
<dbReference type="GO" id="GO:0006508">
    <property type="term" value="P:proteolysis"/>
    <property type="evidence" value="ECO:0007669"/>
    <property type="project" value="UniProtKB-KW"/>
</dbReference>
<evidence type="ECO:0000256" key="6">
    <source>
        <dbReference type="ARBA" id="ARBA00022723"/>
    </source>
</evidence>
<evidence type="ECO:0000313" key="19">
    <source>
        <dbReference type="Proteomes" id="UP001154078"/>
    </source>
</evidence>
<keyword evidence="14" id="KW-0175">Coiled coil</keyword>
<dbReference type="CDD" id="cd09601">
    <property type="entry name" value="M1_APN-Q_like"/>
    <property type="match status" value="1"/>
</dbReference>
<keyword evidence="4" id="KW-0325">Glycoprotein</keyword>
<dbReference type="GO" id="GO:0005737">
    <property type="term" value="C:cytoplasm"/>
    <property type="evidence" value="ECO:0007669"/>
    <property type="project" value="TreeGrafter"/>
</dbReference>
<dbReference type="InterPro" id="IPR001930">
    <property type="entry name" value="Peptidase_M1"/>
</dbReference>